<dbReference type="Proteomes" id="UP001155280">
    <property type="component" value="Unassembled WGS sequence"/>
</dbReference>
<dbReference type="AlphaFoldDB" id="A0A9X2I8C8"/>
<evidence type="ECO:0000256" key="3">
    <source>
        <dbReference type="ARBA" id="ARBA00022729"/>
    </source>
</evidence>
<keyword evidence="3" id="KW-0732">Signal</keyword>
<accession>A0A9X2I8C8</accession>
<dbReference type="Pfam" id="PF07980">
    <property type="entry name" value="SusD_RagB"/>
    <property type="match status" value="1"/>
</dbReference>
<protein>
    <submittedName>
        <fullName evidence="8">RagB/SusD family nutrient uptake outer membrane protein</fullName>
    </submittedName>
</protein>
<dbReference type="SUPFAM" id="SSF48452">
    <property type="entry name" value="TPR-like"/>
    <property type="match status" value="1"/>
</dbReference>
<dbReference type="Gene3D" id="1.25.40.390">
    <property type="match status" value="1"/>
</dbReference>
<name>A0A9X2I8C8_9FLAO</name>
<evidence type="ECO:0000256" key="5">
    <source>
        <dbReference type="ARBA" id="ARBA00023237"/>
    </source>
</evidence>
<organism evidence="8 9">
    <name type="scientific">Christiangramia oceanisediminis</name>
    <dbReference type="NCBI Taxonomy" id="2920386"/>
    <lineage>
        <taxon>Bacteria</taxon>
        <taxon>Pseudomonadati</taxon>
        <taxon>Bacteroidota</taxon>
        <taxon>Flavobacteriia</taxon>
        <taxon>Flavobacteriales</taxon>
        <taxon>Flavobacteriaceae</taxon>
        <taxon>Christiangramia</taxon>
    </lineage>
</organism>
<evidence type="ECO:0000259" key="7">
    <source>
        <dbReference type="Pfam" id="PF14322"/>
    </source>
</evidence>
<dbReference type="GO" id="GO:0009279">
    <property type="term" value="C:cell outer membrane"/>
    <property type="evidence" value="ECO:0007669"/>
    <property type="project" value="UniProtKB-SubCell"/>
</dbReference>
<keyword evidence="4" id="KW-0472">Membrane</keyword>
<dbReference type="InterPro" id="IPR033985">
    <property type="entry name" value="SusD-like_N"/>
</dbReference>
<dbReference type="Pfam" id="PF14322">
    <property type="entry name" value="SusD-like_3"/>
    <property type="match status" value="1"/>
</dbReference>
<proteinExistence type="inferred from homology"/>
<dbReference type="EMBL" id="JANCNS010000001">
    <property type="protein sequence ID" value="MCP9199704.1"/>
    <property type="molecule type" value="Genomic_DNA"/>
</dbReference>
<evidence type="ECO:0000256" key="2">
    <source>
        <dbReference type="ARBA" id="ARBA00006275"/>
    </source>
</evidence>
<dbReference type="InterPro" id="IPR012944">
    <property type="entry name" value="SusD_RagB_dom"/>
</dbReference>
<sequence length="445" mass="49097">MKKVYNLLWVGALAFILGGCDEKLDIEPRQSISTDIALSSGENIKNILIGTYEETSQSASYGGFLQMMADLYGFEDQATWGGTFQQPRQIFNKAIFVDNSFVSALWLNAYESINQANLVIDYADIIEDETERNTAVGEAYFLRALNYFDINRFFTSPDGSLGVPLSLEGITDYSQNLEIPRASSDAVYQQVISDLENAYELLPESNSFFADKYAAQALLARVQLHVGNYPAAAEAANDVIENSGHSLTGTYADAFNNDVDSSEDIFAFQVTSQGGDNELVVHYADQRFGGRGGDITVNPEYLALFGDTDDRGSFFYISAQNGGTLTEKYTNQFANVSILRLAEMYLIRAEANLREGSAIGATPLEDVNTVRARSNAELLSDVTVDDILLERELELMFEGHLIFDYTRTGRAVDGIPADSDRLSFPIPLREMDVNSELVQNPGYGS</sequence>
<comment type="similarity">
    <text evidence="2">Belongs to the SusD family.</text>
</comment>
<evidence type="ECO:0000313" key="9">
    <source>
        <dbReference type="Proteomes" id="UP001155280"/>
    </source>
</evidence>
<evidence type="ECO:0000313" key="8">
    <source>
        <dbReference type="EMBL" id="MCP9199704.1"/>
    </source>
</evidence>
<feature type="domain" description="RagB/SusD" evidence="6">
    <location>
        <begin position="328"/>
        <end position="407"/>
    </location>
</feature>
<dbReference type="RefSeq" id="WP_241550221.1">
    <property type="nucleotide sequence ID" value="NZ_JANCNS010000001.1"/>
</dbReference>
<keyword evidence="9" id="KW-1185">Reference proteome</keyword>
<evidence type="ECO:0000256" key="4">
    <source>
        <dbReference type="ARBA" id="ARBA00023136"/>
    </source>
</evidence>
<evidence type="ECO:0000256" key="1">
    <source>
        <dbReference type="ARBA" id="ARBA00004442"/>
    </source>
</evidence>
<comment type="caution">
    <text evidence="8">The sequence shown here is derived from an EMBL/GenBank/DDBJ whole genome shotgun (WGS) entry which is preliminary data.</text>
</comment>
<dbReference type="CDD" id="cd08977">
    <property type="entry name" value="SusD"/>
    <property type="match status" value="1"/>
</dbReference>
<feature type="domain" description="SusD-like N-terminal" evidence="7">
    <location>
        <begin position="24"/>
        <end position="224"/>
    </location>
</feature>
<keyword evidence="5" id="KW-0998">Cell outer membrane</keyword>
<evidence type="ECO:0000259" key="6">
    <source>
        <dbReference type="Pfam" id="PF07980"/>
    </source>
</evidence>
<comment type="subcellular location">
    <subcellularLocation>
        <location evidence="1">Cell outer membrane</location>
    </subcellularLocation>
</comment>
<dbReference type="InterPro" id="IPR011990">
    <property type="entry name" value="TPR-like_helical_dom_sf"/>
</dbReference>
<reference evidence="8" key="1">
    <citation type="submission" date="2022-07" db="EMBL/GenBank/DDBJ databases">
        <title>Gramela sediminis sp. nov., isolated from deep-sea sediment of the Indian Ocean.</title>
        <authorList>
            <person name="Shi H."/>
        </authorList>
    </citation>
    <scope>NUCLEOTIDE SEQUENCE</scope>
    <source>
        <strain evidence="8">GC03-9</strain>
    </source>
</reference>
<gene>
    <name evidence="8" type="ORF">MKO06_07295</name>
</gene>
<dbReference type="PROSITE" id="PS51257">
    <property type="entry name" value="PROKAR_LIPOPROTEIN"/>
    <property type="match status" value="1"/>
</dbReference>